<reference evidence="3" key="2">
    <citation type="submission" date="2010-04" db="EMBL/GenBank/DDBJ databases">
        <title>Genome sequence of Salinibacter ruber M8.</title>
        <authorList>
            <consortium name="Genoscope"/>
        </authorList>
    </citation>
    <scope>NUCLEOTIDE SEQUENCE [LARGE SCALE GENOMIC DNA]</scope>
    <source>
        <strain evidence="3">M8</strain>
    </source>
</reference>
<accession>D5H4V7</accession>
<sequence>MGGEEDTDREEDADGLIGWPATPVSSVLPR</sequence>
<gene>
    <name evidence="2" type="ordered locus">SRM_00141</name>
</gene>
<evidence type="ECO:0000313" key="2">
    <source>
        <dbReference type="EMBL" id="CBH23062.1"/>
    </source>
</evidence>
<dbReference type="KEGG" id="srm:SRM_00141"/>
<dbReference type="EMBL" id="FP565814">
    <property type="protein sequence ID" value="CBH23062.1"/>
    <property type="molecule type" value="Genomic_DNA"/>
</dbReference>
<dbReference type="Proteomes" id="UP000000933">
    <property type="component" value="Chromosome"/>
</dbReference>
<dbReference type="HOGENOM" id="CLU_3405314_0_0_10"/>
<reference evidence="2 3" key="1">
    <citation type="journal article" date="2010" name="ISME J.">
        <title>Fine-scale evolution: genomic, phenotypic and ecological differentiation in two coexisting Salinibacter ruber strains.</title>
        <authorList>
            <person name="Pena A."/>
            <person name="Teeling H."/>
            <person name="Huerta-Cepas J."/>
            <person name="Santos F."/>
            <person name="Yarza P."/>
            <person name="Brito-Echeverria J."/>
            <person name="Lucio M."/>
            <person name="Schmitt-Kopplin P."/>
            <person name="Meseguer I."/>
            <person name="Schenowitz C."/>
            <person name="Dossat C."/>
            <person name="Barbe V."/>
            <person name="Dopazo J."/>
            <person name="Rossello-Mora R."/>
            <person name="Schuler M."/>
            <person name="Glockner F.O."/>
            <person name="Amann R."/>
            <person name="Gabaldon T."/>
            <person name="Anton J."/>
        </authorList>
    </citation>
    <scope>NUCLEOTIDE SEQUENCE [LARGE SCALE GENOMIC DNA]</scope>
    <source>
        <strain evidence="2 3">M8</strain>
    </source>
</reference>
<feature type="region of interest" description="Disordered" evidence="1">
    <location>
        <begin position="1"/>
        <end position="30"/>
    </location>
</feature>
<proteinExistence type="predicted"/>
<dbReference type="AlphaFoldDB" id="D5H4V7"/>
<evidence type="ECO:0000313" key="3">
    <source>
        <dbReference type="Proteomes" id="UP000000933"/>
    </source>
</evidence>
<organism evidence="2 3">
    <name type="scientific">Salinibacter ruber (strain M8)</name>
    <dbReference type="NCBI Taxonomy" id="761659"/>
    <lineage>
        <taxon>Bacteria</taxon>
        <taxon>Pseudomonadati</taxon>
        <taxon>Rhodothermota</taxon>
        <taxon>Rhodothermia</taxon>
        <taxon>Rhodothermales</taxon>
        <taxon>Salinibacteraceae</taxon>
        <taxon>Salinibacter</taxon>
    </lineage>
</organism>
<feature type="compositionally biased region" description="Acidic residues" evidence="1">
    <location>
        <begin position="1"/>
        <end position="14"/>
    </location>
</feature>
<evidence type="ECO:0000256" key="1">
    <source>
        <dbReference type="SAM" id="MobiDB-lite"/>
    </source>
</evidence>
<name>D5H4V7_SALRM</name>
<protein>
    <submittedName>
        <fullName evidence="2">Uncharacterized protein</fullName>
    </submittedName>
</protein>